<sequence length="299" mass="33699">MKPIFYIIFTGLVILIAFQVYALVNPVIDTPKVNLSSNSPKTNQILPQSKSNRFEPFKRHKVIETVTRRNLFKVDVGGKNNKAPEPVTLKLEKTSLKLTLGGTVTGQKKEDGWAVIQDMETKKQDLYRVDDKIQGATIKSILRNKVILTVNGKDQMLEMNADPSPSHRNRQSMGLGRSSRRPSRSGFPQDRMPPNMENMLNSVTKSDTLFKTRPYFRGGEPSGVMIYSIKRDSVAKRLGLRNGDIIQAVNDVDVEDPQDFENSISDNSDMTISILRRGKPKKLIFSGQDKAYTVNDVER</sequence>
<dbReference type="Pfam" id="PF17820">
    <property type="entry name" value="PDZ_6"/>
    <property type="match status" value="1"/>
</dbReference>
<keyword evidence="6" id="KW-0653">Protein transport</keyword>
<feature type="region of interest" description="Disordered" evidence="9">
    <location>
        <begin position="157"/>
        <end position="198"/>
    </location>
</feature>
<dbReference type="Pfam" id="PF11356">
    <property type="entry name" value="T2SSC"/>
    <property type="match status" value="1"/>
</dbReference>
<dbReference type="InterPro" id="IPR041489">
    <property type="entry name" value="PDZ_6"/>
</dbReference>
<dbReference type="EMBL" id="PDTI01000042">
    <property type="protein sequence ID" value="PIE62458.1"/>
    <property type="molecule type" value="Genomic_DNA"/>
</dbReference>
<dbReference type="SUPFAM" id="SSF50156">
    <property type="entry name" value="PDZ domain-like"/>
    <property type="match status" value="1"/>
</dbReference>
<evidence type="ECO:0000256" key="4">
    <source>
        <dbReference type="ARBA" id="ARBA00022519"/>
    </source>
</evidence>
<dbReference type="Gene3D" id="2.30.42.10">
    <property type="match status" value="1"/>
</dbReference>
<proteinExistence type="predicted"/>
<evidence type="ECO:0000256" key="2">
    <source>
        <dbReference type="ARBA" id="ARBA00022448"/>
    </source>
</evidence>
<evidence type="ECO:0000256" key="6">
    <source>
        <dbReference type="ARBA" id="ARBA00022927"/>
    </source>
</evidence>
<dbReference type="AlphaFoldDB" id="A0A2G6MQT1"/>
<feature type="domain" description="PDZ" evidence="10">
    <location>
        <begin position="197"/>
        <end position="278"/>
    </location>
</feature>
<dbReference type="InterPro" id="IPR001478">
    <property type="entry name" value="PDZ"/>
</dbReference>
<comment type="caution">
    <text evidence="11">The sequence shown here is derived from an EMBL/GenBank/DDBJ whole genome shotgun (WGS) entry which is preliminary data.</text>
</comment>
<evidence type="ECO:0000256" key="8">
    <source>
        <dbReference type="ARBA" id="ARBA00023136"/>
    </source>
</evidence>
<keyword evidence="4" id="KW-0997">Cell inner membrane</keyword>
<dbReference type="InterPro" id="IPR024961">
    <property type="entry name" value="T2SS_GspC_N"/>
</dbReference>
<keyword evidence="7" id="KW-1133">Transmembrane helix</keyword>
<gene>
    <name evidence="11" type="ORF">CSA25_05040</name>
</gene>
<keyword evidence="2" id="KW-0813">Transport</keyword>
<dbReference type="SMART" id="SM00228">
    <property type="entry name" value="PDZ"/>
    <property type="match status" value="1"/>
</dbReference>
<evidence type="ECO:0000259" key="10">
    <source>
        <dbReference type="SMART" id="SM00228"/>
    </source>
</evidence>
<name>A0A2G6MQT1_9BACT</name>
<keyword evidence="5" id="KW-0812">Transmembrane</keyword>
<evidence type="ECO:0000256" key="1">
    <source>
        <dbReference type="ARBA" id="ARBA00004533"/>
    </source>
</evidence>
<evidence type="ECO:0000313" key="12">
    <source>
        <dbReference type="Proteomes" id="UP000231203"/>
    </source>
</evidence>
<dbReference type="Gene3D" id="2.30.30.830">
    <property type="match status" value="1"/>
</dbReference>
<dbReference type="InterPro" id="IPR036034">
    <property type="entry name" value="PDZ_sf"/>
</dbReference>
<evidence type="ECO:0000256" key="9">
    <source>
        <dbReference type="SAM" id="MobiDB-lite"/>
    </source>
</evidence>
<keyword evidence="8" id="KW-0472">Membrane</keyword>
<evidence type="ECO:0000313" key="11">
    <source>
        <dbReference type="EMBL" id="PIE62458.1"/>
    </source>
</evidence>
<comment type="subcellular location">
    <subcellularLocation>
        <location evidence="1">Cell inner membrane</location>
    </subcellularLocation>
</comment>
<evidence type="ECO:0000256" key="7">
    <source>
        <dbReference type="ARBA" id="ARBA00022989"/>
    </source>
</evidence>
<reference evidence="11 12" key="1">
    <citation type="submission" date="2017-10" db="EMBL/GenBank/DDBJ databases">
        <title>Novel microbial diversity and functional potential in the marine mammal oral microbiome.</title>
        <authorList>
            <person name="Dudek N.K."/>
            <person name="Sun C.L."/>
            <person name="Burstein D."/>
            <person name="Kantor R.S."/>
            <person name="Aliaga Goltsman D.S."/>
            <person name="Bik E.M."/>
            <person name="Thomas B.C."/>
            <person name="Banfield J.F."/>
            <person name="Relman D.A."/>
        </authorList>
    </citation>
    <scope>NUCLEOTIDE SEQUENCE [LARGE SCALE GENOMIC DNA]</scope>
    <source>
        <strain evidence="11">DOLJORAL78_47_202</strain>
    </source>
</reference>
<dbReference type="GO" id="GO:0015031">
    <property type="term" value="P:protein transport"/>
    <property type="evidence" value="ECO:0007669"/>
    <property type="project" value="UniProtKB-KW"/>
</dbReference>
<accession>A0A2G6MQT1</accession>
<protein>
    <submittedName>
        <fullName evidence="11">Type II secretory pathway, component PulC</fullName>
    </submittedName>
</protein>
<evidence type="ECO:0000256" key="5">
    <source>
        <dbReference type="ARBA" id="ARBA00022692"/>
    </source>
</evidence>
<dbReference type="GO" id="GO:0005886">
    <property type="term" value="C:plasma membrane"/>
    <property type="evidence" value="ECO:0007669"/>
    <property type="project" value="UniProtKB-SubCell"/>
</dbReference>
<organism evidence="11 12">
    <name type="scientific">Desulfobacter postgatei</name>
    <dbReference type="NCBI Taxonomy" id="2293"/>
    <lineage>
        <taxon>Bacteria</taxon>
        <taxon>Pseudomonadati</taxon>
        <taxon>Thermodesulfobacteriota</taxon>
        <taxon>Desulfobacteria</taxon>
        <taxon>Desulfobacterales</taxon>
        <taxon>Desulfobacteraceae</taxon>
        <taxon>Desulfobacter</taxon>
    </lineage>
</organism>
<keyword evidence="3" id="KW-1003">Cell membrane</keyword>
<dbReference type="Proteomes" id="UP000231203">
    <property type="component" value="Unassembled WGS sequence"/>
</dbReference>
<evidence type="ECO:0000256" key="3">
    <source>
        <dbReference type="ARBA" id="ARBA00022475"/>
    </source>
</evidence>